<comment type="catalytic activity">
    <reaction evidence="3">
        <text>ATP + (deoxyribonucleotide)n-3'-hydroxyl + 5'-phospho-(deoxyribonucleotide)m = (deoxyribonucleotide)n+m + AMP + diphosphate.</text>
        <dbReference type="EC" id="6.5.1.1"/>
    </reaction>
</comment>
<gene>
    <name evidence="5" type="ORF">J2S00_000336</name>
</gene>
<dbReference type="GO" id="GO:0003910">
    <property type="term" value="F:DNA ligase (ATP) activity"/>
    <property type="evidence" value="ECO:0007669"/>
    <property type="project" value="UniProtKB-EC"/>
</dbReference>
<dbReference type="EMBL" id="JAUSUQ010000001">
    <property type="protein sequence ID" value="MDQ0337566.1"/>
    <property type="molecule type" value="Genomic_DNA"/>
</dbReference>
<dbReference type="SUPFAM" id="SSF56091">
    <property type="entry name" value="DNA ligase/mRNA capping enzyme, catalytic domain"/>
    <property type="match status" value="1"/>
</dbReference>
<evidence type="ECO:0000256" key="3">
    <source>
        <dbReference type="ARBA" id="ARBA00034003"/>
    </source>
</evidence>
<dbReference type="InterPro" id="IPR014146">
    <property type="entry name" value="LigD_ligase_dom"/>
</dbReference>
<keyword evidence="6" id="KW-1185">Reference proteome</keyword>
<proteinExistence type="inferred from homology"/>
<comment type="similarity">
    <text evidence="1">Belongs to the ATP-dependent DNA ligase family.</text>
</comment>
<dbReference type="Pfam" id="PF01068">
    <property type="entry name" value="DNA_ligase_A_M"/>
    <property type="match status" value="1"/>
</dbReference>
<evidence type="ECO:0000256" key="1">
    <source>
        <dbReference type="ARBA" id="ARBA00007572"/>
    </source>
</evidence>
<keyword evidence="2 5" id="KW-0436">Ligase</keyword>
<feature type="domain" description="ATP-dependent DNA ligase family profile" evidence="4">
    <location>
        <begin position="116"/>
        <end position="256"/>
    </location>
</feature>
<sequence length="328" mass="37678">MNTSTHTLPSLSPMLPALSSTIPRGEEWRYELKFDGYRALVYWTVDSIHIVSRNGKLYNELFPEVVDACLRFTPQLKDQLPLIVDGELCILASPARADFSLIQQRGRFRSLPKIASAAKKHPATLICFDLLHYQDQDLRFRPYLERKEHLKQVLGPLLPSQPGARDASLRLIEVYEQPDHLWELVLAEDAEGIVAKLGCSVWQSGKRTTDWIKVKNYKLATCFITAYDKQNAYFHVGVLRDKEVQPVGLFSHGLSDTERRALVEIVKQNKAGESRSMITMEPSLCVDIKFLQVYKQQLREPRFAGFRTDVQWEECTWLKLINSARRST</sequence>
<evidence type="ECO:0000313" key="6">
    <source>
        <dbReference type="Proteomes" id="UP001232445"/>
    </source>
</evidence>
<dbReference type="PROSITE" id="PS50160">
    <property type="entry name" value="DNA_LIGASE_A3"/>
    <property type="match status" value="1"/>
</dbReference>
<dbReference type="InterPro" id="IPR012310">
    <property type="entry name" value="DNA_ligase_ATP-dep_cent"/>
</dbReference>
<organism evidence="5 6">
    <name type="scientific">Caldalkalibacillus uzonensis</name>
    <dbReference type="NCBI Taxonomy" id="353224"/>
    <lineage>
        <taxon>Bacteria</taxon>
        <taxon>Bacillati</taxon>
        <taxon>Bacillota</taxon>
        <taxon>Bacilli</taxon>
        <taxon>Bacillales</taxon>
        <taxon>Bacillaceae</taxon>
        <taxon>Caldalkalibacillus</taxon>
    </lineage>
</organism>
<dbReference type="SUPFAM" id="SSF50249">
    <property type="entry name" value="Nucleic acid-binding proteins"/>
    <property type="match status" value="1"/>
</dbReference>
<dbReference type="InterPro" id="IPR016059">
    <property type="entry name" value="DNA_ligase_ATP-dep_CS"/>
</dbReference>
<dbReference type="PANTHER" id="PTHR45674">
    <property type="entry name" value="DNA LIGASE 1/3 FAMILY MEMBER"/>
    <property type="match status" value="1"/>
</dbReference>
<dbReference type="EC" id="6.5.1.1" evidence="5"/>
<dbReference type="NCBIfam" id="TIGR02779">
    <property type="entry name" value="NHEJ_ligase_lig"/>
    <property type="match status" value="1"/>
</dbReference>
<name>A0ABU0CMB6_9BACI</name>
<dbReference type="InterPro" id="IPR012340">
    <property type="entry name" value="NA-bd_OB-fold"/>
</dbReference>
<dbReference type="Gene3D" id="3.30.470.30">
    <property type="entry name" value="DNA ligase/mRNA capping enzyme"/>
    <property type="match status" value="1"/>
</dbReference>
<comment type="caution">
    <text evidence="5">The sequence shown here is derived from an EMBL/GenBank/DDBJ whole genome shotgun (WGS) entry which is preliminary data.</text>
</comment>
<accession>A0ABU0CMB6</accession>
<dbReference type="Proteomes" id="UP001232445">
    <property type="component" value="Unassembled WGS sequence"/>
</dbReference>
<evidence type="ECO:0000259" key="4">
    <source>
        <dbReference type="PROSITE" id="PS50160"/>
    </source>
</evidence>
<reference evidence="5 6" key="1">
    <citation type="submission" date="2023-07" db="EMBL/GenBank/DDBJ databases">
        <title>Genomic Encyclopedia of Type Strains, Phase IV (KMG-IV): sequencing the most valuable type-strain genomes for metagenomic binning, comparative biology and taxonomic classification.</title>
        <authorList>
            <person name="Goeker M."/>
        </authorList>
    </citation>
    <scope>NUCLEOTIDE SEQUENCE [LARGE SCALE GENOMIC DNA]</scope>
    <source>
        <strain evidence="5 6">DSM 17740</strain>
    </source>
</reference>
<evidence type="ECO:0000256" key="2">
    <source>
        <dbReference type="ARBA" id="ARBA00022598"/>
    </source>
</evidence>
<dbReference type="Gene3D" id="3.30.1490.70">
    <property type="match status" value="1"/>
</dbReference>
<dbReference type="Gene3D" id="2.40.50.140">
    <property type="entry name" value="Nucleic acid-binding proteins"/>
    <property type="match status" value="1"/>
</dbReference>
<evidence type="ECO:0000313" key="5">
    <source>
        <dbReference type="EMBL" id="MDQ0337566.1"/>
    </source>
</evidence>
<dbReference type="PROSITE" id="PS00333">
    <property type="entry name" value="DNA_LIGASE_A2"/>
    <property type="match status" value="1"/>
</dbReference>
<protein>
    <submittedName>
        <fullName evidence="5">Bifunctional non-homologous end joining protein LigD</fullName>
        <ecNumber evidence="5">6.5.1.1</ecNumber>
    </submittedName>
</protein>
<dbReference type="CDD" id="cd07906">
    <property type="entry name" value="Adenylation_DNA_ligase_LigD_LigC"/>
    <property type="match status" value="1"/>
</dbReference>
<dbReference type="RefSeq" id="WP_307334776.1">
    <property type="nucleotide sequence ID" value="NZ_JAUSUQ010000001.1"/>
</dbReference>
<dbReference type="InterPro" id="IPR050191">
    <property type="entry name" value="ATP-dep_DNA_ligase"/>
</dbReference>
<dbReference type="PANTHER" id="PTHR45674:SF4">
    <property type="entry name" value="DNA LIGASE 1"/>
    <property type="match status" value="1"/>
</dbReference>